<sequence length="72" mass="8072">QFLWAGYAIIDTLHLDLPDHFEMKVSGNGSIANLMNGVLDVFQPVQKALMEKNDDTVRLFTDMNGLDYGILT</sequence>
<dbReference type="Proteomes" id="UP001432027">
    <property type="component" value="Unassembled WGS sequence"/>
</dbReference>
<comment type="caution">
    <text evidence="1">The sequence shown here is derived from an EMBL/GenBank/DDBJ whole genome shotgun (WGS) entry which is preliminary data.</text>
</comment>
<evidence type="ECO:0000313" key="2">
    <source>
        <dbReference type="Proteomes" id="UP001432027"/>
    </source>
</evidence>
<reference evidence="1" key="1">
    <citation type="submission" date="2023-10" db="EMBL/GenBank/DDBJ databases">
        <title>Genome assembly of Pristionchus species.</title>
        <authorList>
            <person name="Yoshida K."/>
            <person name="Sommer R.J."/>
        </authorList>
    </citation>
    <scope>NUCLEOTIDE SEQUENCE</scope>
    <source>
        <strain evidence="1">RS0144</strain>
    </source>
</reference>
<keyword evidence="2" id="KW-1185">Reference proteome</keyword>
<dbReference type="EMBL" id="BTSX01000001">
    <property type="protein sequence ID" value="GMS80326.1"/>
    <property type="molecule type" value="Genomic_DNA"/>
</dbReference>
<feature type="non-terminal residue" evidence="1">
    <location>
        <position position="1"/>
    </location>
</feature>
<evidence type="ECO:0000313" key="1">
    <source>
        <dbReference type="EMBL" id="GMS80326.1"/>
    </source>
</evidence>
<accession>A0AAV5SAR2</accession>
<proteinExistence type="predicted"/>
<gene>
    <name evidence="1" type="ORF">PENTCL1PPCAC_2501</name>
</gene>
<dbReference type="AlphaFoldDB" id="A0AAV5SAR2"/>
<organism evidence="1 2">
    <name type="scientific">Pristionchus entomophagus</name>
    <dbReference type="NCBI Taxonomy" id="358040"/>
    <lineage>
        <taxon>Eukaryota</taxon>
        <taxon>Metazoa</taxon>
        <taxon>Ecdysozoa</taxon>
        <taxon>Nematoda</taxon>
        <taxon>Chromadorea</taxon>
        <taxon>Rhabditida</taxon>
        <taxon>Rhabditina</taxon>
        <taxon>Diplogasteromorpha</taxon>
        <taxon>Diplogasteroidea</taxon>
        <taxon>Neodiplogasteridae</taxon>
        <taxon>Pristionchus</taxon>
    </lineage>
</organism>
<name>A0AAV5SAR2_9BILA</name>
<feature type="non-terminal residue" evidence="1">
    <location>
        <position position="72"/>
    </location>
</feature>
<protein>
    <submittedName>
        <fullName evidence="1">Uncharacterized protein</fullName>
    </submittedName>
</protein>